<dbReference type="AlphaFoldDB" id="A0A9D3SYP8"/>
<feature type="transmembrane region" description="Helical" evidence="3">
    <location>
        <begin position="153"/>
        <end position="178"/>
    </location>
</feature>
<keyword evidence="7" id="KW-1185">Reference proteome</keyword>
<dbReference type="Pfam" id="PF07686">
    <property type="entry name" value="V-set"/>
    <property type="match status" value="1"/>
</dbReference>
<dbReference type="OrthoDB" id="10012075at2759"/>
<sequence>MSRLTVLLACLILSFLSSCGNSGTLNVTQSPPNITVQTGGSADMRCCWGGHLSLQQVRVKWKRKNASDAIIDSMVKKNSETQKHEKNKYNLSASGNCSILTITTVSANDTGVYICVISIEIPQLLQGDGSGTQLTVQEPNDTNGVSAYKPPSAAVMASLISATAVMVVLCLTAFLCYWRKKKLMPYPGQTSGRVGMVIYEAPHGEGEEVEEGEVSEAGDHSTSSSRGSTQWSAVPVYESVDYFDVQNSGDG</sequence>
<dbReference type="InterPro" id="IPR013106">
    <property type="entry name" value="Ig_V-set"/>
</dbReference>
<dbReference type="InterPro" id="IPR007110">
    <property type="entry name" value="Ig-like_dom"/>
</dbReference>
<dbReference type="InterPro" id="IPR013783">
    <property type="entry name" value="Ig-like_fold"/>
</dbReference>
<reference evidence="6" key="1">
    <citation type="submission" date="2021-01" db="EMBL/GenBank/DDBJ databases">
        <authorList>
            <person name="Zahm M."/>
            <person name="Roques C."/>
            <person name="Cabau C."/>
            <person name="Klopp C."/>
            <person name="Donnadieu C."/>
            <person name="Jouanno E."/>
            <person name="Lampietro C."/>
            <person name="Louis A."/>
            <person name="Herpin A."/>
            <person name="Echchiki A."/>
            <person name="Berthelot C."/>
            <person name="Parey E."/>
            <person name="Roest-Crollius H."/>
            <person name="Braasch I."/>
            <person name="Postlethwait J."/>
            <person name="Bobe J."/>
            <person name="Montfort J."/>
            <person name="Bouchez O."/>
            <person name="Begum T."/>
            <person name="Mejri S."/>
            <person name="Adams A."/>
            <person name="Chen W.-J."/>
            <person name="Guiguen Y."/>
        </authorList>
    </citation>
    <scope>NUCLEOTIDE SEQUENCE</scope>
    <source>
        <strain evidence="6">YG-15Mar2019-1</strain>
        <tissue evidence="6">Brain</tissue>
    </source>
</reference>
<dbReference type="PANTHER" id="PTHR14334">
    <property type="entry name" value="B-CELL ANTIGEN RECEPTOR COMPLEX-ASSOCIATED PROTEIN"/>
    <property type="match status" value="1"/>
</dbReference>
<feature type="region of interest" description="Disordered" evidence="2">
    <location>
        <begin position="205"/>
        <end position="232"/>
    </location>
</feature>
<evidence type="ECO:0000256" key="4">
    <source>
        <dbReference type="SAM" id="SignalP"/>
    </source>
</evidence>
<keyword evidence="3" id="KW-0812">Transmembrane</keyword>
<evidence type="ECO:0000259" key="5">
    <source>
        <dbReference type="PROSITE" id="PS50835"/>
    </source>
</evidence>
<dbReference type="InterPro" id="IPR036179">
    <property type="entry name" value="Ig-like_dom_sf"/>
</dbReference>
<evidence type="ECO:0000256" key="2">
    <source>
        <dbReference type="SAM" id="MobiDB-lite"/>
    </source>
</evidence>
<dbReference type="InterPro" id="IPR003599">
    <property type="entry name" value="Ig_sub"/>
</dbReference>
<evidence type="ECO:0000313" key="7">
    <source>
        <dbReference type="Proteomes" id="UP001046870"/>
    </source>
</evidence>
<dbReference type="EMBL" id="JAFDVH010000017">
    <property type="protein sequence ID" value="KAG7461933.1"/>
    <property type="molecule type" value="Genomic_DNA"/>
</dbReference>
<feature type="compositionally biased region" description="Acidic residues" evidence="2">
    <location>
        <begin position="207"/>
        <end position="216"/>
    </location>
</feature>
<dbReference type="GO" id="GO:0019815">
    <property type="term" value="C:B cell receptor complex"/>
    <property type="evidence" value="ECO:0007669"/>
    <property type="project" value="TreeGrafter"/>
</dbReference>
<feature type="signal peptide" evidence="4">
    <location>
        <begin position="1"/>
        <end position="22"/>
    </location>
</feature>
<gene>
    <name evidence="6" type="ORF">MATL_G00196460</name>
</gene>
<dbReference type="Gene3D" id="2.60.40.10">
    <property type="entry name" value="Immunoglobulins"/>
    <property type="match status" value="1"/>
</dbReference>
<organism evidence="6 7">
    <name type="scientific">Megalops atlanticus</name>
    <name type="common">Tarpon</name>
    <name type="synonym">Clupea gigantea</name>
    <dbReference type="NCBI Taxonomy" id="7932"/>
    <lineage>
        <taxon>Eukaryota</taxon>
        <taxon>Metazoa</taxon>
        <taxon>Chordata</taxon>
        <taxon>Craniata</taxon>
        <taxon>Vertebrata</taxon>
        <taxon>Euteleostomi</taxon>
        <taxon>Actinopterygii</taxon>
        <taxon>Neopterygii</taxon>
        <taxon>Teleostei</taxon>
        <taxon>Elopiformes</taxon>
        <taxon>Megalopidae</taxon>
        <taxon>Megalops</taxon>
    </lineage>
</organism>
<proteinExistence type="predicted"/>
<feature type="domain" description="Ig-like" evidence="5">
    <location>
        <begin position="25"/>
        <end position="137"/>
    </location>
</feature>
<keyword evidence="4" id="KW-0732">Signal</keyword>
<name>A0A9D3SYP8_MEGAT</name>
<dbReference type="PROSITE" id="PS50835">
    <property type="entry name" value="IG_LIKE"/>
    <property type="match status" value="1"/>
</dbReference>
<dbReference type="GO" id="GO:0050853">
    <property type="term" value="P:B cell receptor signaling pathway"/>
    <property type="evidence" value="ECO:0007669"/>
    <property type="project" value="TreeGrafter"/>
</dbReference>
<dbReference type="PROSITE" id="PS51257">
    <property type="entry name" value="PROKAR_LIPOPROTEIN"/>
    <property type="match status" value="1"/>
</dbReference>
<accession>A0A9D3SYP8</accession>
<keyword evidence="1" id="KW-0393">Immunoglobulin domain</keyword>
<dbReference type="GO" id="GO:0009897">
    <property type="term" value="C:external side of plasma membrane"/>
    <property type="evidence" value="ECO:0007669"/>
    <property type="project" value="TreeGrafter"/>
</dbReference>
<keyword evidence="3" id="KW-0472">Membrane</keyword>
<feature type="chain" id="PRO_5038592499" description="Ig-like domain-containing protein" evidence="4">
    <location>
        <begin position="23"/>
        <end position="251"/>
    </location>
</feature>
<evidence type="ECO:0000256" key="3">
    <source>
        <dbReference type="SAM" id="Phobius"/>
    </source>
</evidence>
<evidence type="ECO:0000256" key="1">
    <source>
        <dbReference type="ARBA" id="ARBA00023319"/>
    </source>
</evidence>
<dbReference type="Proteomes" id="UP001046870">
    <property type="component" value="Chromosome 17"/>
</dbReference>
<evidence type="ECO:0000313" key="6">
    <source>
        <dbReference type="EMBL" id="KAG7461933.1"/>
    </source>
</evidence>
<protein>
    <recommendedName>
        <fullName evidence="5">Ig-like domain-containing protein</fullName>
    </recommendedName>
</protein>
<dbReference type="GO" id="GO:0030183">
    <property type="term" value="P:B cell differentiation"/>
    <property type="evidence" value="ECO:0007669"/>
    <property type="project" value="TreeGrafter"/>
</dbReference>
<comment type="caution">
    <text evidence="6">The sequence shown here is derived from an EMBL/GenBank/DDBJ whole genome shotgun (WGS) entry which is preliminary data.</text>
</comment>
<feature type="compositionally biased region" description="Low complexity" evidence="2">
    <location>
        <begin position="221"/>
        <end position="232"/>
    </location>
</feature>
<dbReference type="SUPFAM" id="SSF48726">
    <property type="entry name" value="Immunoglobulin"/>
    <property type="match status" value="1"/>
</dbReference>
<keyword evidence="3" id="KW-1133">Transmembrane helix</keyword>
<dbReference type="SMART" id="SM00409">
    <property type="entry name" value="IG"/>
    <property type="match status" value="1"/>
</dbReference>